<evidence type="ECO:0000256" key="3">
    <source>
        <dbReference type="ARBA" id="ARBA00022475"/>
    </source>
</evidence>
<comment type="similarity">
    <text evidence="2">Belongs to the FliR/MopE/SpaR family.</text>
</comment>
<dbReference type="InterPro" id="IPR002010">
    <property type="entry name" value="T3SS_IM_R"/>
</dbReference>
<accession>A0AAX1EG50</accession>
<keyword evidence="6 7" id="KW-0472">Membrane</keyword>
<dbReference type="AlphaFoldDB" id="A0AAX1EG50"/>
<evidence type="ECO:0000256" key="1">
    <source>
        <dbReference type="ARBA" id="ARBA00004651"/>
    </source>
</evidence>
<feature type="transmembrane region" description="Helical" evidence="7">
    <location>
        <begin position="6"/>
        <end position="27"/>
    </location>
</feature>
<dbReference type="Pfam" id="PF01311">
    <property type="entry name" value="Bac_export_1"/>
    <property type="match status" value="1"/>
</dbReference>
<dbReference type="PRINTS" id="PR00953">
    <property type="entry name" value="TYPE3IMRPROT"/>
</dbReference>
<dbReference type="GO" id="GO:0005886">
    <property type="term" value="C:plasma membrane"/>
    <property type="evidence" value="ECO:0007669"/>
    <property type="project" value="UniProtKB-SubCell"/>
</dbReference>
<dbReference type="GO" id="GO:0006605">
    <property type="term" value="P:protein targeting"/>
    <property type="evidence" value="ECO:0007669"/>
    <property type="project" value="InterPro"/>
</dbReference>
<dbReference type="PANTHER" id="PTHR30065:SF1">
    <property type="entry name" value="SURFACE PRESENTATION OF ANTIGENS PROTEIN SPAR"/>
    <property type="match status" value="1"/>
</dbReference>
<evidence type="ECO:0000256" key="6">
    <source>
        <dbReference type="ARBA" id="ARBA00023136"/>
    </source>
</evidence>
<name>A0AAX1EG50_9GAMM</name>
<sequence>MIIHLSWLITIYLIAIRLGTVLLFTPIQAIKSLPIRARLFLVFIFALFISLQTEAIHYDPAMSIVISGLCEFANGLILSLSIYAIFSIFQMAGQFIDNQMGLNAATLFNPLEHGHESITARLLSMLAVLIFFTTEGHHRLMEGLVYSFRKIPPGQMILFDGFKPVLQQFSLMFSLSFTIASPVVISLLAIELIGSVLTRSMPQMNVYFLTVPVRILLGIVLLILLLPFFGPLLSNLFNQLFRHWQGIIQ</sequence>
<keyword evidence="3" id="KW-1003">Cell membrane</keyword>
<protein>
    <submittedName>
        <fullName evidence="8">Type III secretion protein</fullName>
    </submittedName>
</protein>
<gene>
    <name evidence="8" type="ORF">E3983_06330</name>
</gene>
<feature type="transmembrane region" description="Helical" evidence="7">
    <location>
        <begin position="171"/>
        <end position="194"/>
    </location>
</feature>
<evidence type="ECO:0000256" key="2">
    <source>
        <dbReference type="ARBA" id="ARBA00009772"/>
    </source>
</evidence>
<feature type="transmembrane region" description="Helical" evidence="7">
    <location>
        <begin position="206"/>
        <end position="229"/>
    </location>
</feature>
<organism evidence="8 9">
    <name type="scientific">Legionella israelensis</name>
    <dbReference type="NCBI Taxonomy" id="454"/>
    <lineage>
        <taxon>Bacteria</taxon>
        <taxon>Pseudomonadati</taxon>
        <taxon>Pseudomonadota</taxon>
        <taxon>Gammaproteobacteria</taxon>
        <taxon>Legionellales</taxon>
        <taxon>Legionellaceae</taxon>
        <taxon>Legionella</taxon>
    </lineage>
</organism>
<evidence type="ECO:0000313" key="9">
    <source>
        <dbReference type="Proteomes" id="UP000295517"/>
    </source>
</evidence>
<keyword evidence="5 7" id="KW-1133">Transmembrane helix</keyword>
<dbReference type="RefSeq" id="WP_135060286.1">
    <property type="nucleotide sequence ID" value="NZ_CP038254.1"/>
</dbReference>
<feature type="transmembrane region" description="Helical" evidence="7">
    <location>
        <begin position="64"/>
        <end position="86"/>
    </location>
</feature>
<dbReference type="PANTHER" id="PTHR30065">
    <property type="entry name" value="FLAGELLAR BIOSYNTHETIC PROTEIN FLIR"/>
    <property type="match status" value="1"/>
</dbReference>
<evidence type="ECO:0000256" key="7">
    <source>
        <dbReference type="SAM" id="Phobius"/>
    </source>
</evidence>
<reference evidence="8 9" key="1">
    <citation type="submission" date="2019-03" db="EMBL/GenBank/DDBJ databases">
        <title>Diverse conjugative elements silence natural transformation in Legionella species.</title>
        <authorList>
            <person name="Durieux I."/>
            <person name="Ginevra C."/>
            <person name="Attaiech L."/>
            <person name="Picq K."/>
            <person name="Juan P.A."/>
            <person name="Jarraud S."/>
            <person name="Charpentier X."/>
        </authorList>
    </citation>
    <scope>NUCLEOTIDE SEQUENCE [LARGE SCALE GENOMIC DNA]</scope>
    <source>
        <strain evidence="8 9">HL-0427-4011</strain>
    </source>
</reference>
<feature type="transmembrane region" description="Helical" evidence="7">
    <location>
        <begin position="39"/>
        <end position="58"/>
    </location>
</feature>
<evidence type="ECO:0000313" key="8">
    <source>
        <dbReference type="EMBL" id="QBR84002.1"/>
    </source>
</evidence>
<proteinExistence type="inferred from homology"/>
<comment type="subcellular location">
    <subcellularLocation>
        <location evidence="1">Cell membrane</location>
        <topology evidence="1">Multi-pass membrane protein</topology>
    </subcellularLocation>
</comment>
<dbReference type="Proteomes" id="UP000295517">
    <property type="component" value="Chromosome"/>
</dbReference>
<dbReference type="EMBL" id="CP038254">
    <property type="protein sequence ID" value="QBR84002.1"/>
    <property type="molecule type" value="Genomic_DNA"/>
</dbReference>
<keyword evidence="4 7" id="KW-0812">Transmembrane</keyword>
<evidence type="ECO:0000256" key="5">
    <source>
        <dbReference type="ARBA" id="ARBA00022989"/>
    </source>
</evidence>
<evidence type="ECO:0000256" key="4">
    <source>
        <dbReference type="ARBA" id="ARBA00022692"/>
    </source>
</evidence>